<keyword evidence="1" id="KW-0479">Metal-binding</keyword>
<evidence type="ECO:0000256" key="4">
    <source>
        <dbReference type="PROSITE-ProRule" id="PRU00027"/>
    </source>
</evidence>
<dbReference type="OrthoDB" id="4315448at2759"/>
<evidence type="ECO:0000313" key="8">
    <source>
        <dbReference type="Proteomes" id="UP000042958"/>
    </source>
</evidence>
<gene>
    <name evidence="7" type="ORF">PMG11_11320</name>
</gene>
<organism evidence="7 8">
    <name type="scientific">Penicillium brasilianum</name>
    <dbReference type="NCBI Taxonomy" id="104259"/>
    <lineage>
        <taxon>Eukaryota</taxon>
        <taxon>Fungi</taxon>
        <taxon>Dikarya</taxon>
        <taxon>Ascomycota</taxon>
        <taxon>Pezizomycotina</taxon>
        <taxon>Eurotiomycetes</taxon>
        <taxon>Eurotiomycetidae</taxon>
        <taxon>Eurotiales</taxon>
        <taxon>Aspergillaceae</taxon>
        <taxon>Penicillium</taxon>
    </lineage>
</organism>
<evidence type="ECO:0000313" key="7">
    <source>
        <dbReference type="EMBL" id="CEJ62834.1"/>
    </source>
</evidence>
<proteinExistence type="predicted"/>
<keyword evidence="3" id="KW-0862">Zinc</keyword>
<evidence type="ECO:0000256" key="2">
    <source>
        <dbReference type="ARBA" id="ARBA00022771"/>
    </source>
</evidence>
<sequence>MSQSQASESQYTGSQYANSFIDPDLLQSDDFLDAPSSQITAQSTPFSEFPPPTRYPHAPDSLARIVCKSRQQTYILYNNDKSDRTMDESRKQFVEWWLMTEFGAKKELQKSVHWDSHLKKSDVWESFDQVANTKTGEPKVMCKRCQNVIVHPGVYRAGPSPMKAHLTSAVCVKPRKTAKQGINQLLREMPRQKNKHGIQPGDTPEEDPQVHHNYPSSIPHF</sequence>
<accession>A0A0F7U1H6</accession>
<reference evidence="8" key="1">
    <citation type="journal article" date="2015" name="Genome Announc.">
        <title>Draft genome sequence of the fungus Penicillium brasilianum MG11.</title>
        <authorList>
            <person name="Horn F."/>
            <person name="Linde J."/>
            <person name="Mattern D.J."/>
            <person name="Walther G."/>
            <person name="Guthke R."/>
            <person name="Brakhage A.A."/>
            <person name="Valiante V."/>
        </authorList>
    </citation>
    <scope>NUCLEOTIDE SEQUENCE [LARGE SCALE GENOMIC DNA]</scope>
    <source>
        <strain evidence="8">MG11</strain>
    </source>
</reference>
<keyword evidence="8" id="KW-1185">Reference proteome</keyword>
<name>A0A0F7U1H6_PENBI</name>
<dbReference type="GO" id="GO:0003677">
    <property type="term" value="F:DNA binding"/>
    <property type="evidence" value="ECO:0007669"/>
    <property type="project" value="InterPro"/>
</dbReference>
<feature type="region of interest" description="Disordered" evidence="5">
    <location>
        <begin position="187"/>
        <end position="221"/>
    </location>
</feature>
<dbReference type="InterPro" id="IPR003656">
    <property type="entry name" value="Znf_BED"/>
</dbReference>
<dbReference type="STRING" id="104259.A0A0F7U1H6"/>
<dbReference type="AlphaFoldDB" id="A0A0F7U1H6"/>
<evidence type="ECO:0000259" key="6">
    <source>
        <dbReference type="PROSITE" id="PS50808"/>
    </source>
</evidence>
<evidence type="ECO:0000256" key="5">
    <source>
        <dbReference type="SAM" id="MobiDB-lite"/>
    </source>
</evidence>
<keyword evidence="2 4" id="KW-0863">Zinc-finger</keyword>
<evidence type="ECO:0000256" key="1">
    <source>
        <dbReference type="ARBA" id="ARBA00022723"/>
    </source>
</evidence>
<dbReference type="PROSITE" id="PS50808">
    <property type="entry name" value="ZF_BED"/>
    <property type="match status" value="1"/>
</dbReference>
<dbReference type="GO" id="GO:0008270">
    <property type="term" value="F:zinc ion binding"/>
    <property type="evidence" value="ECO:0007669"/>
    <property type="project" value="UniProtKB-KW"/>
</dbReference>
<feature type="domain" description="BED-type" evidence="6">
    <location>
        <begin position="118"/>
        <end position="178"/>
    </location>
</feature>
<evidence type="ECO:0000256" key="3">
    <source>
        <dbReference type="ARBA" id="ARBA00022833"/>
    </source>
</evidence>
<protein>
    <recommendedName>
        <fullName evidence="6">BED-type domain-containing protein</fullName>
    </recommendedName>
</protein>
<dbReference type="Proteomes" id="UP000042958">
    <property type="component" value="Unassembled WGS sequence"/>
</dbReference>
<dbReference type="EMBL" id="CDHK01000025">
    <property type="protein sequence ID" value="CEJ62834.1"/>
    <property type="molecule type" value="Genomic_DNA"/>
</dbReference>